<dbReference type="PANTHER" id="PTHR33885:SF3">
    <property type="entry name" value="PHAGE SHOCK PROTEIN C"/>
    <property type="match status" value="1"/>
</dbReference>
<gene>
    <name evidence="10" type="ORF">RCZ15_21650</name>
    <name evidence="11" type="ORF">RCZ16_18130</name>
</gene>
<keyword evidence="13" id="KW-1185">Reference proteome</keyword>
<evidence type="ECO:0000256" key="5">
    <source>
        <dbReference type="ARBA" id="ARBA00023136"/>
    </source>
</evidence>
<evidence type="ECO:0000256" key="2">
    <source>
        <dbReference type="ARBA" id="ARBA00022475"/>
    </source>
</evidence>
<evidence type="ECO:0000259" key="8">
    <source>
        <dbReference type="Pfam" id="PF22571"/>
    </source>
</evidence>
<name>A0AAV5AV70_9FLAO</name>
<feature type="domain" description="PspC-related transmembrane region" evidence="8">
    <location>
        <begin position="326"/>
        <end position="460"/>
    </location>
</feature>
<comment type="caution">
    <text evidence="10">The sequence shown here is derived from an EMBL/GenBank/DDBJ whole genome shotgun (WGS) entry which is preliminary data.</text>
</comment>
<evidence type="ECO:0000313" key="10">
    <source>
        <dbReference type="EMBL" id="GJM51192.1"/>
    </source>
</evidence>
<evidence type="ECO:0000313" key="13">
    <source>
        <dbReference type="Proteomes" id="UP001208692"/>
    </source>
</evidence>
<dbReference type="AlphaFoldDB" id="A0AAV5AV70"/>
<feature type="transmembrane region" description="Helical" evidence="6">
    <location>
        <begin position="167"/>
        <end position="189"/>
    </location>
</feature>
<feature type="transmembrane region" description="Helical" evidence="6">
    <location>
        <begin position="343"/>
        <end position="376"/>
    </location>
</feature>
<dbReference type="Pfam" id="PF04024">
    <property type="entry name" value="PspC"/>
    <property type="match status" value="2"/>
</dbReference>
<evidence type="ECO:0000259" key="7">
    <source>
        <dbReference type="Pfam" id="PF04024"/>
    </source>
</evidence>
<evidence type="ECO:0000256" key="6">
    <source>
        <dbReference type="SAM" id="Phobius"/>
    </source>
</evidence>
<dbReference type="EMBL" id="BQKA01000042">
    <property type="protein sequence ID" value="GJM51192.1"/>
    <property type="molecule type" value="Genomic_DNA"/>
</dbReference>
<evidence type="ECO:0000256" key="4">
    <source>
        <dbReference type="ARBA" id="ARBA00022989"/>
    </source>
</evidence>
<feature type="transmembrane region" description="Helical" evidence="6">
    <location>
        <begin position="435"/>
        <end position="457"/>
    </location>
</feature>
<dbReference type="PANTHER" id="PTHR33885">
    <property type="entry name" value="PHAGE SHOCK PROTEIN C"/>
    <property type="match status" value="1"/>
</dbReference>
<accession>A0AAV5AV70</accession>
<feature type="transmembrane region" description="Helical" evidence="6">
    <location>
        <begin position="396"/>
        <end position="423"/>
    </location>
</feature>
<reference evidence="10 13" key="1">
    <citation type="submission" date="2021-11" db="EMBL/GenBank/DDBJ databases">
        <title>Draft genome sequence of Capnocytophaga sp. strain KC07075 isolated from cat oral cavity.</title>
        <authorList>
            <person name="Suzuki M."/>
            <person name="Imaoka K."/>
            <person name="Kimura M."/>
            <person name="Morikawa S."/>
            <person name="Maeda K."/>
        </authorList>
    </citation>
    <scope>NUCLEOTIDE SEQUENCE</scope>
    <source>
        <strain evidence="10">KC07075</strain>
        <strain evidence="11 13">KC07079</strain>
    </source>
</reference>
<evidence type="ECO:0000313" key="12">
    <source>
        <dbReference type="Proteomes" id="UP001207736"/>
    </source>
</evidence>
<feature type="transmembrane region" description="Helical" evidence="6">
    <location>
        <begin position="142"/>
        <end position="161"/>
    </location>
</feature>
<comment type="subcellular location">
    <subcellularLocation>
        <location evidence="1">Cell membrane</location>
        <topology evidence="1">Single-pass membrane protein</topology>
    </subcellularLocation>
</comment>
<dbReference type="Pfam" id="PF22571">
    <property type="entry name" value="LiaI-LiaF-TM_PspC"/>
    <property type="match status" value="1"/>
</dbReference>
<evidence type="ECO:0008006" key="14">
    <source>
        <dbReference type="Google" id="ProtNLM"/>
    </source>
</evidence>
<dbReference type="Pfam" id="PF22744">
    <property type="entry name" value="Toast-rack_PspC-Cterm"/>
    <property type="match status" value="1"/>
</dbReference>
<feature type="domain" description="PspC-related ToastRack" evidence="9">
    <location>
        <begin position="509"/>
        <end position="613"/>
    </location>
</feature>
<keyword evidence="4 6" id="KW-1133">Transmembrane helix</keyword>
<feature type="transmembrane region" description="Helical" evidence="6">
    <location>
        <begin position="230"/>
        <end position="258"/>
    </location>
</feature>
<dbReference type="EMBL" id="BQKB01000042">
    <property type="protein sequence ID" value="GJM53497.1"/>
    <property type="molecule type" value="Genomic_DNA"/>
</dbReference>
<protein>
    <recommendedName>
        <fullName evidence="14">Phage shock protein PspC N-terminal domain-containing protein</fullName>
    </recommendedName>
</protein>
<keyword evidence="2" id="KW-1003">Cell membrane</keyword>
<dbReference type="Proteomes" id="UP001208692">
    <property type="component" value="Unassembled WGS sequence"/>
</dbReference>
<dbReference type="RefSeq" id="WP_264845777.1">
    <property type="nucleotide sequence ID" value="NZ_BPMA01000014.1"/>
</dbReference>
<dbReference type="GO" id="GO:0005886">
    <property type="term" value="C:plasma membrane"/>
    <property type="evidence" value="ECO:0007669"/>
    <property type="project" value="UniProtKB-SubCell"/>
</dbReference>
<proteinExistence type="predicted"/>
<keyword evidence="5 6" id="KW-0472">Membrane</keyword>
<dbReference type="InterPro" id="IPR052027">
    <property type="entry name" value="PspC"/>
</dbReference>
<dbReference type="InterPro" id="IPR054319">
    <property type="entry name" value="PspC-rel_ToastRack"/>
</dbReference>
<dbReference type="InterPro" id="IPR054321">
    <property type="entry name" value="PspC-rel_TM"/>
</dbReference>
<feature type="domain" description="Phage shock protein PspC N-terminal" evidence="7">
    <location>
        <begin position="220"/>
        <end position="286"/>
    </location>
</feature>
<evidence type="ECO:0000259" key="9">
    <source>
        <dbReference type="Pfam" id="PF22744"/>
    </source>
</evidence>
<keyword evidence="3 6" id="KW-0812">Transmembrane</keyword>
<feature type="transmembrane region" description="Helical" evidence="6">
    <location>
        <begin position="264"/>
        <end position="283"/>
    </location>
</feature>
<evidence type="ECO:0000256" key="3">
    <source>
        <dbReference type="ARBA" id="ARBA00022692"/>
    </source>
</evidence>
<dbReference type="InterPro" id="IPR007168">
    <property type="entry name" value="Phageshock_PspC_N"/>
</dbReference>
<evidence type="ECO:0000313" key="11">
    <source>
        <dbReference type="EMBL" id="GJM53497.1"/>
    </source>
</evidence>
<feature type="domain" description="Phage shock protein PspC N-terminal" evidence="7">
    <location>
        <begin position="114"/>
        <end position="188"/>
    </location>
</feature>
<organism evidence="10 12">
    <name type="scientific">Capnocytophaga catalasegens</name>
    <dbReference type="NCBI Taxonomy" id="1004260"/>
    <lineage>
        <taxon>Bacteria</taxon>
        <taxon>Pseudomonadati</taxon>
        <taxon>Bacteroidota</taxon>
        <taxon>Flavobacteriia</taxon>
        <taxon>Flavobacteriales</taxon>
        <taxon>Flavobacteriaceae</taxon>
        <taxon>Capnocytophaga</taxon>
    </lineage>
</organism>
<sequence length="631" mass="71387">MDKAHNISLGGFSFVIEEKAYQELSQYLNNVRKFLGDTPDTEEIIYDIEQRMAELLKNQMKGREVIESQDISYLIEVLGTPEQYTIDDDQTNDATTSKSDTSTLGRMNNLLKNRKLYRDIDGKKLAGVLSGFSYYINVDVTWVRIIYILLFLSVPSSLIFVDTFKSFMPLASGTWFVLYIVFWAVVPAAKTSAEKLEMQGKSVNIDTLSSFKNESVSTSKKLYKNTQKKMFLGVLSGLSEYFSADASIIRIVFILAILGIIPILNGRISGILFVLYFILYIVLPEKKLVQKNNLQAGNTTDFQNDNSETNTNVSDLSIKNESSQGTSIQKGCWVFIRAIFKGIFYLLVGFVTFILAIILISLILSLFGVGIAGWGIGVSALAASDYLPYLVSNDGYLWLAYLSIFSLFFLPISIVTILVFKLLSKDGYRTPRAWVLLNVLCFFLGVMGNFFVITNILKNFQTDNYVEEKIYIDTQADIISLSYQETPSGNIYEYSIMDFDNLFLKDEGEIIKKGEERFIVRETSEKEPYILLQKHSRGRNLTDAKERATQIKYDLRIEGASVTMPAKFSLGKNPKIRDQRVKVFVYLPQGMNITSPSEELSVLEERTNTWINISRNGVAKMTANGLEKIQP</sequence>
<evidence type="ECO:0000256" key="1">
    <source>
        <dbReference type="ARBA" id="ARBA00004162"/>
    </source>
</evidence>
<dbReference type="Proteomes" id="UP001207736">
    <property type="component" value="Unassembled WGS sequence"/>
</dbReference>